<keyword evidence="4" id="KW-1185">Reference proteome</keyword>
<comment type="caution">
    <text evidence="3">The sequence shown here is derived from an EMBL/GenBank/DDBJ whole genome shotgun (WGS) entry which is preliminary data.</text>
</comment>
<gene>
    <name evidence="3" type="ORF">BD833_10551</name>
</gene>
<dbReference type="RefSeq" id="WP_166532826.1">
    <property type="nucleotide sequence ID" value="NZ_VNHW01000005.1"/>
</dbReference>
<protein>
    <submittedName>
        <fullName evidence="3">Uncharacterized protein</fullName>
    </submittedName>
</protein>
<accession>A0A5S5CVR7</accession>
<evidence type="ECO:0000313" key="4">
    <source>
        <dbReference type="Proteomes" id="UP000322499"/>
    </source>
</evidence>
<feature type="compositionally biased region" description="Low complexity" evidence="1">
    <location>
        <begin position="31"/>
        <end position="48"/>
    </location>
</feature>
<evidence type="ECO:0000313" key="3">
    <source>
        <dbReference type="EMBL" id="TYP87877.1"/>
    </source>
</evidence>
<dbReference type="AlphaFoldDB" id="A0A5S5CVR7"/>
<proteinExistence type="predicted"/>
<evidence type="ECO:0000256" key="1">
    <source>
        <dbReference type="SAM" id="MobiDB-lite"/>
    </source>
</evidence>
<evidence type="ECO:0000256" key="2">
    <source>
        <dbReference type="SAM" id="SignalP"/>
    </source>
</evidence>
<dbReference type="Proteomes" id="UP000322499">
    <property type="component" value="Unassembled WGS sequence"/>
</dbReference>
<dbReference type="EMBL" id="VNHW01000005">
    <property type="protein sequence ID" value="TYP87877.1"/>
    <property type="molecule type" value="Genomic_DNA"/>
</dbReference>
<feature type="signal peptide" evidence="2">
    <location>
        <begin position="1"/>
        <end position="21"/>
    </location>
</feature>
<dbReference type="PROSITE" id="PS51257">
    <property type="entry name" value="PROKAR_LIPOPROTEIN"/>
    <property type="match status" value="1"/>
</dbReference>
<reference evidence="3 4" key="1">
    <citation type="submission" date="2019-07" db="EMBL/GenBank/DDBJ databases">
        <title>Genomic Encyclopedia of Archaeal and Bacterial Type Strains, Phase II (KMG-II): from individual species to whole genera.</title>
        <authorList>
            <person name="Goeker M."/>
        </authorList>
    </citation>
    <scope>NUCLEOTIDE SEQUENCE [LARGE SCALE GENOMIC DNA]</scope>
    <source>
        <strain evidence="3 4">DSM 46842</strain>
    </source>
</reference>
<organism evidence="3 4">
    <name type="scientific">Blastococcus xanthinilyticus</name>
    <dbReference type="NCBI Taxonomy" id="1564164"/>
    <lineage>
        <taxon>Bacteria</taxon>
        <taxon>Bacillati</taxon>
        <taxon>Actinomycetota</taxon>
        <taxon>Actinomycetes</taxon>
        <taxon>Geodermatophilales</taxon>
        <taxon>Geodermatophilaceae</taxon>
        <taxon>Blastococcus</taxon>
    </lineage>
</organism>
<feature type="region of interest" description="Disordered" evidence="1">
    <location>
        <begin position="25"/>
        <end position="58"/>
    </location>
</feature>
<keyword evidence="2" id="KW-0732">Signal</keyword>
<feature type="chain" id="PRO_5038577052" evidence="2">
    <location>
        <begin position="22"/>
        <end position="174"/>
    </location>
</feature>
<sequence>MRRSLLRSGVLPAAAVLVLLAGCGGSDDEASTAAPEETSASETTASETTESEEPTGSEFCTEAASIQERINGSAAAAGDPSQLPQIFREAAEEIRAIEAPSELEQDWGALADGAEQFATTLEDVDLTDPNALATLQEQLAPLEQQLTSASTNVQNYLVEECDMEMPAEESAPAT</sequence>
<name>A0A5S5CVR7_9ACTN</name>